<proteinExistence type="inferred from homology"/>
<evidence type="ECO:0008006" key="5">
    <source>
        <dbReference type="Google" id="ProtNLM"/>
    </source>
</evidence>
<keyword evidence="4" id="KW-1185">Reference proteome</keyword>
<keyword evidence="1" id="KW-0143">Chaperone</keyword>
<dbReference type="GO" id="GO:0005634">
    <property type="term" value="C:nucleus"/>
    <property type="evidence" value="ECO:0007669"/>
    <property type="project" value="TreeGrafter"/>
</dbReference>
<reference evidence="3" key="1">
    <citation type="submission" date="2022-07" db="EMBL/GenBank/DDBJ databases">
        <title>Phylogenomic reconstructions and comparative analyses of Kickxellomycotina fungi.</title>
        <authorList>
            <person name="Reynolds N.K."/>
            <person name="Stajich J.E."/>
            <person name="Barry K."/>
            <person name="Grigoriev I.V."/>
            <person name="Crous P."/>
            <person name="Smith M.E."/>
        </authorList>
    </citation>
    <scope>NUCLEOTIDE SEQUENCE</scope>
    <source>
        <strain evidence="3">NBRC 100468</strain>
    </source>
</reference>
<dbReference type="AlphaFoldDB" id="A0A9W8DRJ0"/>
<evidence type="ECO:0000256" key="1">
    <source>
        <dbReference type="ARBA" id="ARBA00023186"/>
    </source>
</evidence>
<name>A0A9W8DRJ0_9FUNG</name>
<dbReference type="Pfam" id="PF05348">
    <property type="entry name" value="UMP1"/>
    <property type="match status" value="1"/>
</dbReference>
<dbReference type="GO" id="GO:0043248">
    <property type="term" value="P:proteasome assembly"/>
    <property type="evidence" value="ECO:0007669"/>
    <property type="project" value="InterPro"/>
</dbReference>
<gene>
    <name evidence="3" type="ORF">H4219_004649</name>
</gene>
<dbReference type="InterPro" id="IPR008012">
    <property type="entry name" value="Ump1"/>
</dbReference>
<comment type="similarity">
    <text evidence="2">Belongs to the POMP/UMP1 family.</text>
</comment>
<evidence type="ECO:0000256" key="2">
    <source>
        <dbReference type="ARBA" id="ARBA00043974"/>
    </source>
</evidence>
<dbReference type="PANTHER" id="PTHR12828:SF3">
    <property type="entry name" value="PROTEASOME MATURATION PROTEIN"/>
    <property type="match status" value="1"/>
</dbReference>
<protein>
    <recommendedName>
        <fullName evidence="5">Proteasome maturation protein</fullName>
    </recommendedName>
</protein>
<dbReference type="PANTHER" id="PTHR12828">
    <property type="entry name" value="PROTEASOME MATURATION PROTEIN UMP1"/>
    <property type="match status" value="1"/>
</dbReference>
<dbReference type="OrthoDB" id="15001at2759"/>
<organism evidence="3 4">
    <name type="scientific">Mycoemilia scoparia</name>
    <dbReference type="NCBI Taxonomy" id="417184"/>
    <lineage>
        <taxon>Eukaryota</taxon>
        <taxon>Fungi</taxon>
        <taxon>Fungi incertae sedis</taxon>
        <taxon>Zoopagomycota</taxon>
        <taxon>Kickxellomycotina</taxon>
        <taxon>Kickxellomycetes</taxon>
        <taxon>Kickxellales</taxon>
        <taxon>Kickxellaceae</taxon>
        <taxon>Mycoemilia</taxon>
    </lineage>
</organism>
<evidence type="ECO:0000313" key="4">
    <source>
        <dbReference type="Proteomes" id="UP001150538"/>
    </source>
</evidence>
<sequence length="141" mass="16141">MFSQTKTRDNVTVKPSATSYGAHDVMRNGGPFRVDQMLVPRHELEGRLENWEESQEQLFMNTQRRVFGLHMPLKKMMEKNIIMNGALIPGHSENAHFNSQVTQFQMDILSGDNTTIDVKDVFNDASDEPYVEIPTIDSLKK</sequence>
<evidence type="ECO:0000313" key="3">
    <source>
        <dbReference type="EMBL" id="KAJ1914769.1"/>
    </source>
</evidence>
<dbReference type="Proteomes" id="UP001150538">
    <property type="component" value="Unassembled WGS sequence"/>
</dbReference>
<dbReference type="EMBL" id="JANBPU010000181">
    <property type="protein sequence ID" value="KAJ1914769.1"/>
    <property type="molecule type" value="Genomic_DNA"/>
</dbReference>
<comment type="caution">
    <text evidence="3">The sequence shown here is derived from an EMBL/GenBank/DDBJ whole genome shotgun (WGS) entry which is preliminary data.</text>
</comment>
<accession>A0A9W8DRJ0</accession>
<dbReference type="GO" id="GO:0005737">
    <property type="term" value="C:cytoplasm"/>
    <property type="evidence" value="ECO:0007669"/>
    <property type="project" value="TreeGrafter"/>
</dbReference>